<dbReference type="Pfam" id="PF11412">
    <property type="entry name" value="DsbD_N"/>
    <property type="match status" value="1"/>
</dbReference>
<sequence length="145" mass="16194">MALGRYHRPLPTTLQYGADGRVRIEASHQHRGIVTVRLQITDGWHLYSHAPESADLYPTELLSRDPQRPLSQIEYPVPLKVEPGPGQAPLAQYRGEVQIRAQLPPGTEDALQLLELKFQACSDSACLAPETVMLLLPRRAPDGRR</sequence>
<reference evidence="3" key="1">
    <citation type="journal article" date="2019" name="Int. J. Syst. Evol. Microbiol.">
        <title>The Global Catalogue of Microorganisms (GCM) 10K type strain sequencing project: providing services to taxonomists for standard genome sequencing and annotation.</title>
        <authorList>
            <consortium name="The Broad Institute Genomics Platform"/>
            <consortium name="The Broad Institute Genome Sequencing Center for Infectious Disease"/>
            <person name="Wu L."/>
            <person name="Ma J."/>
        </authorList>
    </citation>
    <scope>NUCLEOTIDE SEQUENCE [LARGE SCALE GENOMIC DNA]</scope>
    <source>
        <strain evidence="3">NBRC 111756</strain>
    </source>
</reference>
<proteinExistence type="predicted"/>
<organism evidence="2 3">
    <name type="scientific">Marinobacterium aestuariivivens</name>
    <dbReference type="NCBI Taxonomy" id="1698799"/>
    <lineage>
        <taxon>Bacteria</taxon>
        <taxon>Pseudomonadati</taxon>
        <taxon>Pseudomonadota</taxon>
        <taxon>Gammaproteobacteria</taxon>
        <taxon>Oceanospirillales</taxon>
        <taxon>Oceanospirillaceae</taxon>
        <taxon>Marinobacterium</taxon>
    </lineage>
</organism>
<dbReference type="Gene3D" id="2.60.40.1250">
    <property type="entry name" value="Thiol:disulfide interchange protein DsbD, N-terminal domain"/>
    <property type="match status" value="1"/>
</dbReference>
<dbReference type="Proteomes" id="UP001596422">
    <property type="component" value="Unassembled WGS sequence"/>
</dbReference>
<accession>A0ABW2A3I7</accession>
<keyword evidence="3" id="KW-1185">Reference proteome</keyword>
<evidence type="ECO:0000313" key="2">
    <source>
        <dbReference type="EMBL" id="MFC6671995.1"/>
    </source>
</evidence>
<comment type="caution">
    <text evidence="2">The sequence shown here is derived from an EMBL/GenBank/DDBJ whole genome shotgun (WGS) entry which is preliminary data.</text>
</comment>
<dbReference type="InterPro" id="IPR036929">
    <property type="entry name" value="DsbDN_sf"/>
</dbReference>
<dbReference type="RefSeq" id="WP_379913195.1">
    <property type="nucleotide sequence ID" value="NZ_JBHSWE010000001.1"/>
</dbReference>
<gene>
    <name evidence="2" type="ORF">ACFQDL_19435</name>
</gene>
<evidence type="ECO:0000313" key="3">
    <source>
        <dbReference type="Proteomes" id="UP001596422"/>
    </source>
</evidence>
<name>A0ABW2A3I7_9GAMM</name>
<feature type="domain" description="Thiol:disulfide interchange protein DsbD N-terminal" evidence="1">
    <location>
        <begin position="23"/>
        <end position="134"/>
    </location>
</feature>
<dbReference type="InterPro" id="IPR028250">
    <property type="entry name" value="DsbDN"/>
</dbReference>
<protein>
    <submittedName>
        <fullName evidence="2">Protein-disulfide reductase DsbD domain-containing protein</fullName>
    </submittedName>
</protein>
<dbReference type="EMBL" id="JBHSWE010000001">
    <property type="protein sequence ID" value="MFC6671995.1"/>
    <property type="molecule type" value="Genomic_DNA"/>
</dbReference>
<evidence type="ECO:0000259" key="1">
    <source>
        <dbReference type="Pfam" id="PF11412"/>
    </source>
</evidence>